<dbReference type="Pfam" id="PF00693">
    <property type="entry name" value="Herpes_TK"/>
    <property type="match status" value="1"/>
</dbReference>
<keyword evidence="4" id="KW-0547">Nucleotide-binding</keyword>
<organism evidence="9 10">
    <name type="scientific">Retroperitoneal fibromatosis-associated herpesvirus</name>
    <dbReference type="NCBI Taxonomy" id="111469"/>
    <lineage>
        <taxon>Viruses</taxon>
        <taxon>Duplodnaviria</taxon>
        <taxon>Heunggongvirae</taxon>
        <taxon>Peploviricota</taxon>
        <taxon>Herviviricetes</taxon>
        <taxon>Herpesvirales</taxon>
        <taxon>Orthoherpesviridae</taxon>
        <taxon>Gammaherpesvirinae</taxon>
        <taxon>Rhadinovirus</taxon>
        <taxon>Rhadinovirus macacinegamma8</taxon>
        <taxon>Macacine gammaherpesvirus 8</taxon>
    </lineage>
</organism>
<dbReference type="Proteomes" id="UP000134372">
    <property type="component" value="Segment"/>
</dbReference>
<dbReference type="InterPro" id="IPR001889">
    <property type="entry name" value="Herpes_TK"/>
</dbReference>
<keyword evidence="6" id="KW-0067">ATP-binding</keyword>
<dbReference type="Pfam" id="PF08465">
    <property type="entry name" value="Herpes_TK_C"/>
    <property type="match status" value="1"/>
</dbReference>
<feature type="region of interest" description="Disordered" evidence="7">
    <location>
        <begin position="1"/>
        <end position="25"/>
    </location>
</feature>
<evidence type="ECO:0000256" key="4">
    <source>
        <dbReference type="ARBA" id="ARBA00022741"/>
    </source>
</evidence>
<evidence type="ECO:0000256" key="5">
    <source>
        <dbReference type="ARBA" id="ARBA00022777"/>
    </source>
</evidence>
<evidence type="ECO:0000256" key="7">
    <source>
        <dbReference type="SAM" id="MobiDB-lite"/>
    </source>
</evidence>
<feature type="compositionally biased region" description="Low complexity" evidence="7">
    <location>
        <begin position="8"/>
        <end position="22"/>
    </location>
</feature>
<evidence type="ECO:0000313" key="9">
    <source>
        <dbReference type="EMBL" id="AGY30704.1"/>
    </source>
</evidence>
<dbReference type="HAMAP" id="MF_04029">
    <property type="entry name" value="HSV_KITH"/>
    <property type="match status" value="1"/>
</dbReference>
<evidence type="ECO:0000256" key="1">
    <source>
        <dbReference type="ARBA" id="ARBA00022518"/>
    </source>
</evidence>
<dbReference type="SUPFAM" id="SSF52540">
    <property type="entry name" value="P-loop containing nucleoside triphosphate hydrolases"/>
    <property type="match status" value="1"/>
</dbReference>
<dbReference type="GO" id="GO:0006230">
    <property type="term" value="P:TMP biosynthetic process"/>
    <property type="evidence" value="ECO:0007669"/>
    <property type="project" value="InterPro"/>
</dbReference>
<evidence type="ECO:0000256" key="6">
    <source>
        <dbReference type="ARBA" id="ARBA00022840"/>
    </source>
</evidence>
<dbReference type="GO" id="GO:0071897">
    <property type="term" value="P:DNA biosynthetic process"/>
    <property type="evidence" value="ECO:0007669"/>
    <property type="project" value="UniProtKB-KW"/>
</dbReference>
<evidence type="ECO:0000313" key="10">
    <source>
        <dbReference type="Proteomes" id="UP000134372"/>
    </source>
</evidence>
<feature type="compositionally biased region" description="Pro residues" evidence="7">
    <location>
        <begin position="124"/>
        <end position="136"/>
    </location>
</feature>
<proteinExistence type="inferred from homology"/>
<dbReference type="GO" id="GO:0005524">
    <property type="term" value="F:ATP binding"/>
    <property type="evidence" value="ECO:0007669"/>
    <property type="project" value="UniProtKB-KW"/>
</dbReference>
<feature type="domain" description="Herpesvirus thymidine kinase C-terminal" evidence="8">
    <location>
        <begin position="520"/>
        <end position="551"/>
    </location>
</feature>
<accession>U5NIU8</accession>
<protein>
    <submittedName>
        <fullName evidence="9">ORF21</fullName>
    </submittedName>
</protein>
<keyword evidence="5" id="KW-0418">Kinase</keyword>
<keyword evidence="3" id="KW-0808">Transferase</keyword>
<keyword evidence="10" id="KW-1185">Reference proteome</keyword>
<evidence type="ECO:0000256" key="3">
    <source>
        <dbReference type="ARBA" id="ARBA00022679"/>
    </source>
</evidence>
<dbReference type="GO" id="GO:0004797">
    <property type="term" value="F:thymidine kinase activity"/>
    <property type="evidence" value="ECO:0007669"/>
    <property type="project" value="InterPro"/>
</dbReference>
<evidence type="ECO:0000256" key="2">
    <source>
        <dbReference type="ARBA" id="ARBA00022634"/>
    </source>
</evidence>
<feature type="region of interest" description="Disordered" evidence="7">
    <location>
        <begin position="116"/>
        <end position="194"/>
    </location>
</feature>
<keyword evidence="2" id="KW-0237">DNA synthesis</keyword>
<reference evidence="9 10" key="1">
    <citation type="journal article" date="2013" name="J. Virol.">
        <title>Next-Generation Sequence Analysis of the Genome of RFHVMn, the Macaque Homolog of Kaposi's Sarcoma (KS)-Associated Herpesvirus, from a KS-Like Tumor of a Pig-Tailed Macaque.</title>
        <authorList>
            <person name="Bruce A.G."/>
            <person name="Ryan J.T."/>
            <person name="Thomas M.J."/>
            <person name="Peng X."/>
            <person name="Grundhoff A."/>
            <person name="Tsai C.C."/>
            <person name="Rose T.M."/>
        </authorList>
    </citation>
    <scope>NUCLEOTIDE SEQUENCE [LARGE SCALE GENOMIC DNA]</scope>
    <source>
        <strain evidence="9">RFHVMnM78114</strain>
    </source>
</reference>
<evidence type="ECO:0000259" key="8">
    <source>
        <dbReference type="Pfam" id="PF08465"/>
    </source>
</evidence>
<name>U5NIU8_9GAMA</name>
<dbReference type="Gene3D" id="3.40.50.300">
    <property type="entry name" value="P-loop containing nucleotide triphosphate hydrolases"/>
    <property type="match status" value="1"/>
</dbReference>
<keyword evidence="1" id="KW-0244">Early protein</keyword>
<dbReference type="EMBL" id="KF703446">
    <property type="protein sequence ID" value="AGY30704.1"/>
    <property type="molecule type" value="Genomic_DNA"/>
</dbReference>
<dbReference type="InterPro" id="IPR027417">
    <property type="entry name" value="P-loop_NTPase"/>
</dbReference>
<dbReference type="InterPro" id="IPR013672">
    <property type="entry name" value="Herpes_TK_C"/>
</dbReference>
<sequence>MAERGFESKASAAGEAPAGADESAWDGVSFEADDLSLASLTLSERAREANGIYLPMDSGVPYVYDVPSTPARRYWRVLRNAPVYDTPRYPPRAVASCSDAPCDTMNQSFREYEDRFPFQSPRPGARPPLPKNPPPSRNRVVEPPNEDVGRTDLHSMRQTPKGFLKAVPRRRGSRTQGGQASDRREAFALSPGGGRGTIGSNIRSLFGFRGRSATTVTLPRQLMVPLHLIRPAVAVDYRNAYFVYLEGPMGVGKTTLINTVCGILPGERVVNFPEPMNYWTQVFTDCHRDIYTVIRTGKAGDPGTSARIYACQCKFALPFRTTGAAVRRMVQPWRVGGEATRGTHWCLSDRHLLSPTVVFPLLHLKLGRLCFDHFFQLIASFRAMEGDIVTIVALRSAETLRRLKARGRKCEGNVDQDYVREVAWAYHAVYCTWIMLQYITVEQMVQLCVQTTNVPEICFRSSRLAHKEDVLKSLHEQSMIPLIAGILHPVRHHPVIIELCFGFFHELCKVQFLVADGDKYEDNVCGMWSDIYRQILSNPAIKPRAVNWSALESHAKALLAIEES</sequence>